<accession>A0A4R1GCN6</accession>
<dbReference type="Proteomes" id="UP000295777">
    <property type="component" value="Unassembled WGS sequence"/>
</dbReference>
<dbReference type="OrthoDB" id="5459053at2"/>
<feature type="transmembrane region" description="Helical" evidence="1">
    <location>
        <begin position="6"/>
        <end position="33"/>
    </location>
</feature>
<feature type="transmembrane region" description="Helical" evidence="1">
    <location>
        <begin position="54"/>
        <end position="71"/>
    </location>
</feature>
<sequence>MTAGTHVLAAISVAAIFNLPAIPAVAGSILPDVDLKKGLPFPPKRTLFNSHRGITHHVAIPILLFFIAIWIKDFVNLQLGIYLLSFTLGYASHLLLDSLNPLGIPYTTKYYPRFSLKLMKSGRTGEIFVILLLVSFLIFLVNQGKLGFETLFSGEILKAIKNLTKEVAG</sequence>
<evidence type="ECO:0000313" key="2">
    <source>
        <dbReference type="EMBL" id="TCK04511.1"/>
    </source>
</evidence>
<dbReference type="AlphaFoldDB" id="A0A4R1GCN6"/>
<feature type="transmembrane region" description="Helical" evidence="1">
    <location>
        <begin position="127"/>
        <end position="144"/>
    </location>
</feature>
<comment type="caution">
    <text evidence="2">The sequence shown here is derived from an EMBL/GenBank/DDBJ whole genome shotgun (WGS) entry which is preliminary data.</text>
</comment>
<protein>
    <submittedName>
        <fullName evidence="2">Inner membrane protein</fullName>
    </submittedName>
</protein>
<evidence type="ECO:0000256" key="1">
    <source>
        <dbReference type="SAM" id="Phobius"/>
    </source>
</evidence>
<feature type="transmembrane region" description="Helical" evidence="1">
    <location>
        <begin position="77"/>
        <end position="96"/>
    </location>
</feature>
<evidence type="ECO:0000313" key="3">
    <source>
        <dbReference type="Proteomes" id="UP000295777"/>
    </source>
</evidence>
<keyword evidence="1" id="KW-0812">Transmembrane</keyword>
<keyword evidence="3" id="KW-1185">Reference proteome</keyword>
<dbReference type="Pfam" id="PF04307">
    <property type="entry name" value="YdjM"/>
    <property type="match status" value="1"/>
</dbReference>
<dbReference type="RefSeq" id="WP_132526301.1">
    <property type="nucleotide sequence ID" value="NZ_SMFV01000003.1"/>
</dbReference>
<proteinExistence type="predicted"/>
<dbReference type="EMBL" id="SMFV01000003">
    <property type="protein sequence ID" value="TCK04511.1"/>
    <property type="molecule type" value="Genomic_DNA"/>
</dbReference>
<keyword evidence="1" id="KW-0472">Membrane</keyword>
<reference evidence="2 3" key="1">
    <citation type="submission" date="2019-03" db="EMBL/GenBank/DDBJ databases">
        <title>Genomic Encyclopedia of Archaeal and Bacterial Type Strains, Phase II (KMG-II): from individual species to whole genera.</title>
        <authorList>
            <person name="Goeker M."/>
        </authorList>
    </citation>
    <scope>NUCLEOTIDE SEQUENCE [LARGE SCALE GENOMIC DNA]</scope>
    <source>
        <strain evidence="2 3">DSM 24425</strain>
    </source>
</reference>
<organism evidence="2 3">
    <name type="scientific">Phorcysia thermohydrogeniphila</name>
    <dbReference type="NCBI Taxonomy" id="936138"/>
    <lineage>
        <taxon>Bacteria</taxon>
        <taxon>Pseudomonadati</taxon>
        <taxon>Aquificota</taxon>
        <taxon>Aquificia</taxon>
        <taxon>Desulfurobacteriales</taxon>
        <taxon>Desulfurobacteriaceae</taxon>
        <taxon>Phorcysia</taxon>
    </lineage>
</organism>
<keyword evidence="1" id="KW-1133">Transmembrane helix</keyword>
<gene>
    <name evidence="2" type="ORF">CLV27_0942</name>
</gene>
<dbReference type="InterPro" id="IPR007404">
    <property type="entry name" value="YdjM-like"/>
</dbReference>
<name>A0A4R1GCN6_9BACT</name>